<feature type="domain" description="PapC-like C-terminal" evidence="12">
    <location>
        <begin position="773"/>
        <end position="835"/>
    </location>
</feature>
<dbReference type="InterPro" id="IPR025885">
    <property type="entry name" value="PapC_N"/>
</dbReference>
<evidence type="ECO:0000256" key="7">
    <source>
        <dbReference type="ARBA" id="ARBA00022729"/>
    </source>
</evidence>
<evidence type="ECO:0000256" key="3">
    <source>
        <dbReference type="ARBA" id="ARBA00022448"/>
    </source>
</evidence>
<name>A0ABS1Z5Y4_9GAMM</name>
<evidence type="ECO:0000256" key="11">
    <source>
        <dbReference type="SAM" id="SignalP"/>
    </source>
</evidence>
<evidence type="ECO:0000256" key="9">
    <source>
        <dbReference type="ARBA" id="ARBA00023237"/>
    </source>
</evidence>
<sequence length="849" mass="92437">MRTTLFTRQSGRSASAMTGFMLAALMSPPGSATDYFDPAALELRGQVSAIDLSALEQPGGQIPGRYRTEIYLNSRYMAERILNFTLGERGLIPEITKEDLLSWGVRSQATPAFSAMSKGSLRQPIDRVLPDGQLSYDFAQRRLDISIPQAFMQQSVQGAVSPEEWDDGLPAAFVNYAYSGASSRSDARQGTVQNNYLNLRSGVNLGAWRLRNYSSWSDNGRSRQWNSINTYLQHDVKSLNAQFVAGDSYSPAGVFDSVAFRGVQLYSDDNMLPESRRGFAPVIRGIAQSNARVTIRQDGNIIYQAYVPPGPFAITDLYPVSSGGDLSVSIREADGTVRQFVQAFSAVPLMLREGQAKYALTAGKYRVVAADNAARYEPLFLQTTGSYGLTNASTLYGGIILSGDYMSSSLGSAKGLGYLGSVSIDGTWAHAQSGEIEKQGASFRFQYAKDFTASGTTFNLAGYRYSTSGYMDFNEANGYYNTPPLNASNDELIGSKQAQRVWTEWRNRHNKRSRAELNINQRLGDFGSLYLSAYQQQYWGISGRENTFNLGYSISHNAVSYTLNYMRSSSPWLSQQNNVFSLAVQIPFERFMPKSWLNVSASQTNSSGLMASAGIAGVALADNTLSYNIQQGYASRGTGGSGSATLDYKGSSGEYLAGYNVTRQTRQLNYGVMGGILVHPWGLTLSQPLGDTMALVRADKAANVKVENSTGVYTDSRGYAVVPYLSPYQRNIIKLDSGTLADDIDLTADTRRVVPGQGALVLADFPTAAGQKIMLTLNSEKTIPYGASATVTSGSQTSSGIVDDRHQVYLSGVPSRGTVKVVWQHDGCQADYVLPGDKPVIQLISLQCR</sequence>
<dbReference type="Gene3D" id="2.60.40.2070">
    <property type="match status" value="1"/>
</dbReference>
<dbReference type="PANTHER" id="PTHR30451:SF21">
    <property type="entry name" value="FIMBRIAL USHER DOMAIN-CONTAINING PROTEIN YDET-RELATED"/>
    <property type="match status" value="1"/>
</dbReference>
<feature type="signal peptide" evidence="11">
    <location>
        <begin position="1"/>
        <end position="32"/>
    </location>
</feature>
<dbReference type="PROSITE" id="PS01151">
    <property type="entry name" value="FIMBRIAL_USHER"/>
    <property type="match status" value="1"/>
</dbReference>
<evidence type="ECO:0000256" key="6">
    <source>
        <dbReference type="ARBA" id="ARBA00022692"/>
    </source>
</evidence>
<keyword evidence="4" id="KW-1134">Transmembrane beta strand</keyword>
<evidence type="ECO:0000259" key="12">
    <source>
        <dbReference type="Pfam" id="PF13953"/>
    </source>
</evidence>
<dbReference type="InterPro" id="IPR042186">
    <property type="entry name" value="FimD_plug_dom"/>
</dbReference>
<feature type="chain" id="PRO_5047407485" evidence="11">
    <location>
        <begin position="33"/>
        <end position="849"/>
    </location>
</feature>
<evidence type="ECO:0000313" key="15">
    <source>
        <dbReference type="Proteomes" id="UP000809137"/>
    </source>
</evidence>
<keyword evidence="6 10" id="KW-0812">Transmembrane</keyword>
<evidence type="ECO:0000256" key="1">
    <source>
        <dbReference type="ARBA" id="ARBA00004571"/>
    </source>
</evidence>
<evidence type="ECO:0000256" key="4">
    <source>
        <dbReference type="ARBA" id="ARBA00022452"/>
    </source>
</evidence>
<dbReference type="Pfam" id="PF00577">
    <property type="entry name" value="Usher"/>
    <property type="match status" value="1"/>
</dbReference>
<dbReference type="Gene3D" id="3.10.20.410">
    <property type="match status" value="1"/>
</dbReference>
<feature type="domain" description="PapC N-terminal" evidence="13">
    <location>
        <begin position="35"/>
        <end position="179"/>
    </location>
</feature>
<dbReference type="Pfam" id="PF13953">
    <property type="entry name" value="PapC_C"/>
    <property type="match status" value="1"/>
</dbReference>
<dbReference type="InterPro" id="IPR000015">
    <property type="entry name" value="Fimb_usher"/>
</dbReference>
<keyword evidence="9 10" id="KW-0998">Cell outer membrane</keyword>
<dbReference type="Gene3D" id="2.60.40.3110">
    <property type="match status" value="1"/>
</dbReference>
<dbReference type="SUPFAM" id="SSF141729">
    <property type="entry name" value="FimD N-terminal domain-like"/>
    <property type="match status" value="1"/>
</dbReference>
<keyword evidence="15" id="KW-1185">Reference proteome</keyword>
<keyword evidence="8 10" id="KW-0472">Membrane</keyword>
<dbReference type="InterPro" id="IPR037224">
    <property type="entry name" value="PapC_N_sf"/>
</dbReference>
<dbReference type="InterPro" id="IPR025949">
    <property type="entry name" value="PapC-like_C"/>
</dbReference>
<organism evidence="14 15">
    <name type="scientific">Pantoea eucrina</name>
    <dbReference type="NCBI Taxonomy" id="472693"/>
    <lineage>
        <taxon>Bacteria</taxon>
        <taxon>Pseudomonadati</taxon>
        <taxon>Pseudomonadota</taxon>
        <taxon>Gammaproteobacteria</taxon>
        <taxon>Enterobacterales</taxon>
        <taxon>Erwiniaceae</taxon>
        <taxon>Pantoea</taxon>
    </lineage>
</organism>
<keyword evidence="7 11" id="KW-0732">Signal</keyword>
<keyword evidence="5 10" id="KW-1029">Fimbrium biogenesis</keyword>
<dbReference type="PANTHER" id="PTHR30451">
    <property type="entry name" value="OUTER MEMBRANE USHER PROTEIN"/>
    <property type="match status" value="1"/>
</dbReference>
<proteinExistence type="inferred from homology"/>
<dbReference type="InterPro" id="IPR018030">
    <property type="entry name" value="Fimbrial_membr_usher_CS"/>
</dbReference>
<keyword evidence="3 10" id="KW-0813">Transport</keyword>
<evidence type="ECO:0000256" key="5">
    <source>
        <dbReference type="ARBA" id="ARBA00022558"/>
    </source>
</evidence>
<evidence type="ECO:0000259" key="13">
    <source>
        <dbReference type="Pfam" id="PF13954"/>
    </source>
</evidence>
<comment type="caution">
    <text evidence="14">The sequence shown here is derived from an EMBL/GenBank/DDBJ whole genome shotgun (WGS) entry which is preliminary data.</text>
</comment>
<reference evidence="14 15" key="1">
    <citation type="submission" date="2021-01" db="EMBL/GenBank/DDBJ databases">
        <title>Complete genome sequence of Pantoea eucrina OB49, a heavy metal tolerant bacterium with PGPR potential isolated from wheat in Algeria.</title>
        <authorList>
            <person name="Lekired A."/>
            <person name="Ouzari I.H."/>
        </authorList>
    </citation>
    <scope>NUCLEOTIDE SEQUENCE [LARGE SCALE GENOMIC DNA]</scope>
    <source>
        <strain evidence="14 15">OB49</strain>
    </source>
</reference>
<gene>
    <name evidence="14" type="ORF">JJB79_10510</name>
</gene>
<dbReference type="Pfam" id="PF13954">
    <property type="entry name" value="PapC_N"/>
    <property type="match status" value="1"/>
</dbReference>
<comment type="similarity">
    <text evidence="2 10">Belongs to the fimbrial export usher family.</text>
</comment>
<evidence type="ECO:0000256" key="2">
    <source>
        <dbReference type="ARBA" id="ARBA00008064"/>
    </source>
</evidence>
<protein>
    <submittedName>
        <fullName evidence="14">Fimbrial biogenesis outer membrane usher protein</fullName>
    </submittedName>
</protein>
<evidence type="ECO:0000256" key="8">
    <source>
        <dbReference type="ARBA" id="ARBA00023136"/>
    </source>
</evidence>
<accession>A0ABS1Z5Y4</accession>
<evidence type="ECO:0000256" key="10">
    <source>
        <dbReference type="RuleBase" id="RU003884"/>
    </source>
</evidence>
<dbReference type="Proteomes" id="UP000809137">
    <property type="component" value="Unassembled WGS sequence"/>
</dbReference>
<comment type="subcellular location">
    <subcellularLocation>
        <location evidence="1 10">Cell outer membrane</location>
        <topology evidence="1 10">Multi-pass membrane protein</topology>
    </subcellularLocation>
</comment>
<evidence type="ECO:0000313" key="14">
    <source>
        <dbReference type="EMBL" id="MBM0747844.1"/>
    </source>
</evidence>
<dbReference type="EMBL" id="JAFCXS010000006">
    <property type="protein sequence ID" value="MBM0747844.1"/>
    <property type="molecule type" value="Genomic_DNA"/>
</dbReference>
<dbReference type="InterPro" id="IPR043142">
    <property type="entry name" value="PapC-like_C_sf"/>
</dbReference>
<dbReference type="Gene3D" id="2.60.40.2610">
    <property type="entry name" value="Outer membrane usher protein FimD, plug domain"/>
    <property type="match status" value="1"/>
</dbReference>